<dbReference type="GO" id="GO:0003723">
    <property type="term" value="F:RNA binding"/>
    <property type="evidence" value="ECO:0007669"/>
    <property type="project" value="InterPro"/>
</dbReference>
<dbReference type="InterPro" id="IPR033130">
    <property type="entry name" value="RNase_T2_His_AS_2"/>
</dbReference>
<dbReference type="EC" id="4.6.1.19" evidence="3"/>
<name>A0A9P0QP72_9ASCO</name>
<dbReference type="PROSITE" id="PS00531">
    <property type="entry name" value="RNASE_T2_2"/>
    <property type="match status" value="1"/>
</dbReference>
<dbReference type="CDD" id="cd01061">
    <property type="entry name" value="RNase_T2_euk"/>
    <property type="match status" value="1"/>
</dbReference>
<evidence type="ECO:0000256" key="7">
    <source>
        <dbReference type="PIRSR" id="PIRSR633697-1"/>
    </source>
</evidence>
<evidence type="ECO:0000313" key="10">
    <source>
        <dbReference type="EMBL" id="CAH2352365.1"/>
    </source>
</evidence>
<keyword evidence="9" id="KW-0732">Signal</keyword>
<dbReference type="Gene3D" id="3.90.730.10">
    <property type="entry name" value="Ribonuclease T2-like"/>
    <property type="match status" value="1"/>
</dbReference>
<keyword evidence="5" id="KW-1015">Disulfide bond</keyword>
<dbReference type="GO" id="GO:0005576">
    <property type="term" value="C:extracellular region"/>
    <property type="evidence" value="ECO:0007669"/>
    <property type="project" value="TreeGrafter"/>
</dbReference>
<evidence type="ECO:0000256" key="5">
    <source>
        <dbReference type="ARBA" id="ARBA00023157"/>
    </source>
</evidence>
<comment type="caution">
    <text evidence="10">The sequence shown here is derived from an EMBL/GenBank/DDBJ whole genome shotgun (WGS) entry which is preliminary data.</text>
</comment>
<feature type="active site" evidence="7">
    <location>
        <position position="186"/>
    </location>
</feature>
<comment type="function">
    <text evidence="6">Rnase which modulates cell survival under stress conditions. Released from the vacuole to the cytoplasm during stress to promote tRNA and rRNA cleavage and to activate separately a downstream pathway that promotes cell death. Involved in cell size, vacuolar morphology and growth at high temperatures and high salt concentration.</text>
</comment>
<keyword evidence="11" id="KW-1185">Reference proteome</keyword>
<dbReference type="GO" id="GO:0033897">
    <property type="term" value="F:ribonuclease T2 activity"/>
    <property type="evidence" value="ECO:0007669"/>
    <property type="project" value="UniProtKB-EC"/>
</dbReference>
<dbReference type="EMBL" id="CAKXYY010000006">
    <property type="protein sequence ID" value="CAH2352365.1"/>
    <property type="molecule type" value="Genomic_DNA"/>
</dbReference>
<dbReference type="InterPro" id="IPR033697">
    <property type="entry name" value="Ribonuclease_T2_eukaryotic"/>
</dbReference>
<evidence type="ECO:0000256" key="6">
    <source>
        <dbReference type="ARBA" id="ARBA00025494"/>
    </source>
</evidence>
<accession>A0A9P0QP72</accession>
<dbReference type="GO" id="GO:0006401">
    <property type="term" value="P:RNA catabolic process"/>
    <property type="evidence" value="ECO:0007669"/>
    <property type="project" value="TreeGrafter"/>
</dbReference>
<evidence type="ECO:0000256" key="4">
    <source>
        <dbReference type="ARBA" id="ARBA00022759"/>
    </source>
</evidence>
<dbReference type="Proteomes" id="UP000837801">
    <property type="component" value="Unassembled WGS sequence"/>
</dbReference>
<dbReference type="PANTHER" id="PTHR11240:SF22">
    <property type="entry name" value="RIBONUCLEASE T2"/>
    <property type="match status" value="1"/>
</dbReference>
<feature type="chain" id="PRO_5040334656" description="ribonuclease T2" evidence="9">
    <location>
        <begin position="18"/>
        <end position="308"/>
    </location>
</feature>
<keyword evidence="4" id="KW-0255">Endonuclease</keyword>
<dbReference type="InterPro" id="IPR036430">
    <property type="entry name" value="RNase_T2-like_sf"/>
</dbReference>
<dbReference type="AlphaFoldDB" id="A0A9P0QP72"/>
<comment type="similarity">
    <text evidence="2 8">Belongs to the RNase T2 family.</text>
</comment>
<evidence type="ECO:0000256" key="8">
    <source>
        <dbReference type="RuleBase" id="RU004328"/>
    </source>
</evidence>
<evidence type="ECO:0000256" key="3">
    <source>
        <dbReference type="ARBA" id="ARBA00012571"/>
    </source>
</evidence>
<reference evidence="10" key="1">
    <citation type="submission" date="2022-03" db="EMBL/GenBank/DDBJ databases">
        <authorList>
            <person name="Legras J.-L."/>
            <person name="Devillers H."/>
            <person name="Grondin C."/>
        </authorList>
    </citation>
    <scope>NUCLEOTIDE SEQUENCE</scope>
    <source>
        <strain evidence="10">CLIB 1423</strain>
    </source>
</reference>
<dbReference type="GO" id="GO:0005775">
    <property type="term" value="C:vacuolar lumen"/>
    <property type="evidence" value="ECO:0007669"/>
    <property type="project" value="UniProtKB-SubCell"/>
</dbReference>
<dbReference type="SUPFAM" id="SSF55895">
    <property type="entry name" value="Ribonuclease Rh-like"/>
    <property type="match status" value="1"/>
</dbReference>
<evidence type="ECO:0000313" key="11">
    <source>
        <dbReference type="Proteomes" id="UP000837801"/>
    </source>
</evidence>
<keyword evidence="4" id="KW-0378">Hydrolase</keyword>
<evidence type="ECO:0000256" key="2">
    <source>
        <dbReference type="ARBA" id="ARBA00007469"/>
    </source>
</evidence>
<feature type="signal peptide" evidence="9">
    <location>
        <begin position="1"/>
        <end position="17"/>
    </location>
</feature>
<evidence type="ECO:0000256" key="1">
    <source>
        <dbReference type="ARBA" id="ARBA00004410"/>
    </source>
</evidence>
<evidence type="ECO:0000256" key="9">
    <source>
        <dbReference type="SAM" id="SignalP"/>
    </source>
</evidence>
<organism evidence="10 11">
    <name type="scientific">[Candida] railenensis</name>
    <dbReference type="NCBI Taxonomy" id="45579"/>
    <lineage>
        <taxon>Eukaryota</taxon>
        <taxon>Fungi</taxon>
        <taxon>Dikarya</taxon>
        <taxon>Ascomycota</taxon>
        <taxon>Saccharomycotina</taxon>
        <taxon>Pichiomycetes</taxon>
        <taxon>Debaryomycetaceae</taxon>
        <taxon>Kurtzmaniella</taxon>
    </lineage>
</organism>
<gene>
    <name evidence="10" type="ORF">CLIB1423_06S04764</name>
</gene>
<feature type="active site" evidence="7">
    <location>
        <position position="182"/>
    </location>
</feature>
<proteinExistence type="inferred from homology"/>
<comment type="subcellular location">
    <subcellularLocation>
        <location evidence="1">Vacuole lumen</location>
    </subcellularLocation>
</comment>
<sequence length="308" mass="34717">MQLFQICLLALISISEAAPAPYNIQVTVSSASHFGVRSCDSYYSSPFAGFSCEVNQTVPREDLCCVETPNGVVMQTQFWDYAPSYVNGTGPSNHTAVNQDNISGMGPANNVFTIHGLWNDKCDGTYNQFCNDALEVDASDLETIIAEQFNDRPLYNKMKQIWVNTQNSNVQDGGSESLWEHEYNKHGTCMTTLQPRCYEGNYQQYQTAYDFYRRVVEIWDTLPTYEFLANAEIYPSANQTYSLTDFQEALAQNHGGQVYVGCVSGNIVSEIWYYHHVKGNVLTGELKPIDTLTNSTCKSSQIRYLPKY</sequence>
<feature type="active site" evidence="7">
    <location>
        <position position="115"/>
    </location>
</feature>
<dbReference type="OrthoDB" id="435754at2759"/>
<keyword evidence="4" id="KW-0540">Nuclease</keyword>
<dbReference type="PANTHER" id="PTHR11240">
    <property type="entry name" value="RIBONUCLEASE T2"/>
    <property type="match status" value="1"/>
</dbReference>
<protein>
    <recommendedName>
        <fullName evidence="3">ribonuclease T2</fullName>
        <ecNumber evidence="3">4.6.1.19</ecNumber>
    </recommendedName>
</protein>
<dbReference type="Pfam" id="PF00445">
    <property type="entry name" value="Ribonuclease_T2"/>
    <property type="match status" value="1"/>
</dbReference>
<dbReference type="InterPro" id="IPR001568">
    <property type="entry name" value="RNase_T2-like"/>
</dbReference>